<dbReference type="STRING" id="1297750.SAMN05444405_106176"/>
<dbReference type="AlphaFoldDB" id="A0A1M5A8B9"/>
<dbReference type="SUPFAM" id="SSF56219">
    <property type="entry name" value="DNase I-like"/>
    <property type="match status" value="1"/>
</dbReference>
<dbReference type="Gene3D" id="3.60.10.10">
    <property type="entry name" value="Endonuclease/exonuclease/phosphatase"/>
    <property type="match status" value="1"/>
</dbReference>
<dbReference type="NCBIfam" id="NF033681">
    <property type="entry name" value="ExeM_NucH_DNase"/>
    <property type="match status" value="1"/>
</dbReference>
<name>A0A1M5A8B9_9BACE</name>
<feature type="signal peptide" evidence="1">
    <location>
        <begin position="1"/>
        <end position="21"/>
    </location>
</feature>
<accession>A0A1M5A8B9</accession>
<keyword evidence="1" id="KW-0732">Signal</keyword>
<dbReference type="GO" id="GO:0003824">
    <property type="term" value="F:catalytic activity"/>
    <property type="evidence" value="ECO:0007669"/>
    <property type="project" value="InterPro"/>
</dbReference>
<sequence length="540" mass="59129">MKRKVLLFLGICCGLSICLSAYSQKEIKSFTTGLKPTLNGQEVVFTFPLTVTKTYYTSTSGNITLSPDVLYSPTEVALPGVDANNIAALNEQNKLILKDTTSFKYTDSNNTLRTGSKVTGLQGTLYYSNGIYSITPTVRPLFSGNERTSSPSNVGVCNLKVASFNVEYYIANKDLWNNKYGAVNQEEFTRQRAKILAALKGLDADIYALCEVGQGNISVTDLVNGLNEVTSSNNYAYVADNDYSESTYTKNVFIYNKTKVTPYLSIKLFGSGGYRLRQVAQAFDLKSNGERLIIAVNHLKAKGSGGTGGDADSGDGQGGYNALRVSQAQNVVNTLNTLTSYYADPDVLVVGDMNAYSMEDPIKVYTNSGLVNQLKRYSPSDYSYVYNGAVGYLDHSLATATLSQQVTGARPWHINADEPSYFDYNYSTYYSADPYRCSDHDPILTGVSLGTYSTGIKDSEVDKTEKLHIYGDPSQGYITLYAAQIDRVELLTVSGQLVFSSVNPNSGQYFLLPTVSLRKGFYLVRAFNGKQALVSKLLIQ</sequence>
<evidence type="ECO:0000259" key="2">
    <source>
        <dbReference type="Pfam" id="PF03372"/>
    </source>
</evidence>
<dbReference type="InterPro" id="IPR005135">
    <property type="entry name" value="Endo/exonuclease/phosphatase"/>
</dbReference>
<dbReference type="NCBIfam" id="TIGR04183">
    <property type="entry name" value="Por_Secre_tail"/>
    <property type="match status" value="1"/>
</dbReference>
<dbReference type="InterPro" id="IPR026444">
    <property type="entry name" value="Secre_tail"/>
</dbReference>
<dbReference type="PANTHER" id="PTHR42834:SF1">
    <property type="entry name" value="ENDONUCLEASE_EXONUCLEASE_PHOSPHATASE FAMILY PROTEIN (AFU_ORTHOLOGUE AFUA_3G09210)"/>
    <property type="match status" value="1"/>
</dbReference>
<evidence type="ECO:0000313" key="3">
    <source>
        <dbReference type="EMBL" id="SHF26286.1"/>
    </source>
</evidence>
<dbReference type="EMBL" id="FQTV01000006">
    <property type="protein sequence ID" value="SHF26286.1"/>
    <property type="molecule type" value="Genomic_DNA"/>
</dbReference>
<reference evidence="3 4" key="1">
    <citation type="submission" date="2016-11" db="EMBL/GenBank/DDBJ databases">
        <authorList>
            <person name="Jaros S."/>
            <person name="Januszkiewicz K."/>
            <person name="Wedrychowicz H."/>
        </authorList>
    </citation>
    <scope>NUCLEOTIDE SEQUENCE [LARGE SCALE GENOMIC DNA]</scope>
    <source>
        <strain evidence="3 4">DSM 26991</strain>
    </source>
</reference>
<dbReference type="RefSeq" id="WP_073400852.1">
    <property type="nucleotide sequence ID" value="NZ_FQTV01000006.1"/>
</dbReference>
<gene>
    <name evidence="3" type="ORF">SAMN05444405_106176</name>
</gene>
<dbReference type="InterPro" id="IPR047971">
    <property type="entry name" value="ExeM-like"/>
</dbReference>
<dbReference type="Pfam" id="PF03372">
    <property type="entry name" value="Exo_endo_phos"/>
    <property type="match status" value="1"/>
</dbReference>
<dbReference type="InterPro" id="IPR036691">
    <property type="entry name" value="Endo/exonu/phosph_ase_sf"/>
</dbReference>
<feature type="domain" description="Endonuclease/exonuclease/phosphatase" evidence="2">
    <location>
        <begin position="164"/>
        <end position="440"/>
    </location>
</feature>
<organism evidence="3 4">
    <name type="scientific">Bacteroides luti</name>
    <dbReference type="NCBI Taxonomy" id="1297750"/>
    <lineage>
        <taxon>Bacteria</taxon>
        <taxon>Pseudomonadati</taxon>
        <taxon>Bacteroidota</taxon>
        <taxon>Bacteroidia</taxon>
        <taxon>Bacteroidales</taxon>
        <taxon>Bacteroidaceae</taxon>
        <taxon>Bacteroides</taxon>
    </lineage>
</organism>
<dbReference type="OrthoDB" id="9800417at2"/>
<dbReference type="PANTHER" id="PTHR42834">
    <property type="entry name" value="ENDONUCLEASE/EXONUCLEASE/PHOSPHATASE FAMILY PROTEIN (AFU_ORTHOLOGUE AFUA_3G09210)"/>
    <property type="match status" value="1"/>
</dbReference>
<evidence type="ECO:0000313" key="4">
    <source>
        <dbReference type="Proteomes" id="UP000184509"/>
    </source>
</evidence>
<feature type="chain" id="PRO_5012770400" evidence="1">
    <location>
        <begin position="22"/>
        <end position="540"/>
    </location>
</feature>
<keyword evidence="4" id="KW-1185">Reference proteome</keyword>
<evidence type="ECO:0000256" key="1">
    <source>
        <dbReference type="SAM" id="SignalP"/>
    </source>
</evidence>
<dbReference type="Proteomes" id="UP000184509">
    <property type="component" value="Unassembled WGS sequence"/>
</dbReference>
<protein>
    <submittedName>
        <fullName evidence="3">Por secretion system C-terminal sorting domain-containing protein</fullName>
    </submittedName>
</protein>
<proteinExistence type="predicted"/>